<dbReference type="Gene3D" id="3.20.20.70">
    <property type="entry name" value="Aldolase class I"/>
    <property type="match status" value="1"/>
</dbReference>
<evidence type="ECO:0000256" key="1">
    <source>
        <dbReference type="ARBA" id="ARBA00009743"/>
    </source>
</evidence>
<keyword evidence="8" id="KW-1185">Reference proteome</keyword>
<proteinExistence type="inferred from homology"/>
<evidence type="ECO:0000313" key="7">
    <source>
        <dbReference type="EMBL" id="MBM6996046.1"/>
    </source>
</evidence>
<dbReference type="PANTHER" id="PTHR11452">
    <property type="entry name" value="ALPHA-GALACTOSIDASE/ALPHA-N-ACETYLGALACTOSAMINIDASE"/>
    <property type="match status" value="1"/>
</dbReference>
<dbReference type="InterPro" id="IPR013785">
    <property type="entry name" value="Aldolase_TIM"/>
</dbReference>
<evidence type="ECO:0000256" key="4">
    <source>
        <dbReference type="ARBA" id="ARBA00023295"/>
    </source>
</evidence>
<keyword evidence="2 5" id="KW-0732">Signal</keyword>
<dbReference type="SUPFAM" id="SSF51445">
    <property type="entry name" value="(Trans)glycosidases"/>
    <property type="match status" value="1"/>
</dbReference>
<dbReference type="RefSeq" id="WP_193417451.1">
    <property type="nucleotide sequence ID" value="NZ_JADCNN020000007.1"/>
</dbReference>
<reference evidence="7 8" key="1">
    <citation type="submission" date="2021-01" db="EMBL/GenBank/DDBJ databases">
        <title>Paenibacillus sp.nov. isolated from the rhizosphere soil of tomato plant.</title>
        <authorList>
            <person name="Thin K.K."/>
            <person name="Zhang X."/>
            <person name="He S."/>
        </authorList>
    </citation>
    <scope>NUCLEOTIDE SEQUENCE [LARGE SCALE GENOMIC DNA]</scope>
    <source>
        <strain evidence="7 8">DXFW5</strain>
    </source>
</reference>
<protein>
    <submittedName>
        <fullName evidence="7">Carbohydrate-binding protein</fullName>
    </submittedName>
</protein>
<dbReference type="InterPro" id="IPR005084">
    <property type="entry name" value="CBM6"/>
</dbReference>
<dbReference type="EMBL" id="JADCNN020000007">
    <property type="protein sequence ID" value="MBM6996046.1"/>
    <property type="molecule type" value="Genomic_DNA"/>
</dbReference>
<evidence type="ECO:0000256" key="5">
    <source>
        <dbReference type="SAM" id="SignalP"/>
    </source>
</evidence>
<comment type="caution">
    <text evidence="7">The sequence shown here is derived from an EMBL/GenBank/DDBJ whole genome shotgun (WGS) entry which is preliminary data.</text>
</comment>
<dbReference type="Pfam" id="PF03422">
    <property type="entry name" value="CBM_6"/>
    <property type="match status" value="1"/>
</dbReference>
<dbReference type="InterPro" id="IPR002241">
    <property type="entry name" value="Glyco_hydro_27"/>
</dbReference>
<comment type="similarity">
    <text evidence="1">Belongs to the glycosyl hydrolase 27 family.</text>
</comment>
<dbReference type="InterPro" id="IPR041233">
    <property type="entry name" value="Melibiase_C"/>
</dbReference>
<evidence type="ECO:0000256" key="3">
    <source>
        <dbReference type="ARBA" id="ARBA00022801"/>
    </source>
</evidence>
<dbReference type="InterPro" id="IPR013780">
    <property type="entry name" value="Glyco_hydro_b"/>
</dbReference>
<sequence length="883" mass="96705">MKAETAKKWKLQTVLRYLLIAILACSMTGGAEAPMRAAAEAASPQEAGAVYSFEAEASANSYSGKAGPVSCDPCSGGVKVGNLYQGSAMQFNDVRVAEAGVYKLSLSYISGDTRSFMISVNGGERERFTPPATKDWNTVGVFDFEVRLQAGANTLSFDDDGGYAPDLDKIDLAFVSPSDPGTGPGDNEDLNLGAPVKTEKYGSISVTRHTKGMSVSSGSLKLLYNTETGLSAYSWKARGEEAKIQGAYSSLQLDRYLTSKDYAKHEFKMEEVERFQDRGGKGVKVTVSNKQDGLPLLKQIYYIYEQKDYLLTQVIAEQSTPMETNYIAPLIVDRRGGVDIGQYGDNRVLVTPFDNDAWSRYLSKTINTDLNNQNYESSELTAIFDNDSRRGFVVGSVSHDTWKTGIYWSGSNDRLNKLNVYGGFSSLASTHDSLPHAKVNGTTIASPKVFVGYFADYRDGMETYGKANAAETPPLAFGPEVPQGVPVGWNSWGAVGSNLTYDKAIETSDYFKENLQGNSYNNDGQLYINLDSYWDNMNEEQLGQLVKHIQANGQKAGIYYGPFVYWGDNLNQPVEGTDGKYTYGDIVLRDAQGNPLPKLDGAYAVDPTHPGTKQRIDYYVNRFKEHGFEYIKLDFLSHGSLEGQHYNSQASTGIQAYHEGMAYIVNALDGSMFISASIAPLFPSQYAHSRRISCDVDGSLGSTEYQLNNLTYGWWQNGTIYPYTDPDYMTLVKGGSLLGAQTRVSAAAISGTVFLNSDDVADPLARDYMEKLLVNPAINAVAKMGQAFRPIEGNTGTAAADAYILKDGGVYYLALFNFTNEPAERTINFERAAMDNKGRSGFRVTDLWTGEETRAKTELHAFLQGAESKLYKLVPVAGGGKDQ</sequence>
<name>A0ABS2H5I3_9BACL</name>
<dbReference type="Gene3D" id="2.60.120.260">
    <property type="entry name" value="Galactose-binding domain-like"/>
    <property type="match status" value="1"/>
</dbReference>
<gene>
    <name evidence="7" type="ORF">IM700_010355</name>
</gene>
<evidence type="ECO:0000313" key="8">
    <source>
        <dbReference type="Proteomes" id="UP001516620"/>
    </source>
</evidence>
<keyword evidence="4" id="KW-0326">Glycosidase</keyword>
<dbReference type="PROSITE" id="PS51175">
    <property type="entry name" value="CBM6"/>
    <property type="match status" value="1"/>
</dbReference>
<feature type="signal peptide" evidence="5">
    <location>
        <begin position="1"/>
        <end position="33"/>
    </location>
</feature>
<dbReference type="Pfam" id="PF17801">
    <property type="entry name" value="Melibiase_C"/>
    <property type="match status" value="1"/>
</dbReference>
<evidence type="ECO:0000259" key="6">
    <source>
        <dbReference type="PROSITE" id="PS51175"/>
    </source>
</evidence>
<keyword evidence="3" id="KW-0378">Hydrolase</keyword>
<dbReference type="Gene3D" id="2.60.40.1180">
    <property type="entry name" value="Golgi alpha-mannosidase II"/>
    <property type="match status" value="1"/>
</dbReference>
<dbReference type="SUPFAM" id="SSF49785">
    <property type="entry name" value="Galactose-binding domain-like"/>
    <property type="match status" value="1"/>
</dbReference>
<dbReference type="InterPro" id="IPR008979">
    <property type="entry name" value="Galactose-bd-like_sf"/>
</dbReference>
<dbReference type="CDD" id="cd04081">
    <property type="entry name" value="CBM35_galactosidase-like"/>
    <property type="match status" value="1"/>
</dbReference>
<dbReference type="SUPFAM" id="SSF51011">
    <property type="entry name" value="Glycosyl hydrolase domain"/>
    <property type="match status" value="1"/>
</dbReference>
<feature type="chain" id="PRO_5046150161" evidence="5">
    <location>
        <begin position="34"/>
        <end position="883"/>
    </location>
</feature>
<evidence type="ECO:0000256" key="2">
    <source>
        <dbReference type="ARBA" id="ARBA00022729"/>
    </source>
</evidence>
<feature type="domain" description="CBM6" evidence="6">
    <location>
        <begin position="51"/>
        <end position="173"/>
    </location>
</feature>
<organism evidence="7 8">
    <name type="scientific">Paenibacillus rhizolycopersici</name>
    <dbReference type="NCBI Taxonomy" id="2780073"/>
    <lineage>
        <taxon>Bacteria</taxon>
        <taxon>Bacillati</taxon>
        <taxon>Bacillota</taxon>
        <taxon>Bacilli</taxon>
        <taxon>Bacillales</taxon>
        <taxon>Paenibacillaceae</taxon>
        <taxon>Paenibacillus</taxon>
    </lineage>
</organism>
<dbReference type="Proteomes" id="UP001516620">
    <property type="component" value="Unassembled WGS sequence"/>
</dbReference>
<accession>A0ABS2H5I3</accession>
<dbReference type="InterPro" id="IPR017853">
    <property type="entry name" value="GH"/>
</dbReference>
<dbReference type="PANTHER" id="PTHR11452:SF75">
    <property type="entry name" value="ALPHA-GALACTOSIDASE MEL1"/>
    <property type="match status" value="1"/>
</dbReference>